<comment type="subunit">
    <text evidence="5">Forms a complex with TatA.</text>
</comment>
<dbReference type="InterPro" id="IPR002033">
    <property type="entry name" value="TatC"/>
</dbReference>
<reference evidence="6 7" key="1">
    <citation type="journal article" date="2007" name="Appl. Environ. Microbiol.">
        <title>Genome sequence of the cellulolytic gliding bacterium Cytophaga hutchinsonii.</title>
        <authorList>
            <person name="Xie G."/>
            <person name="Bruce D.C."/>
            <person name="Challacombe J.F."/>
            <person name="Chertkov O."/>
            <person name="Detter J.C."/>
            <person name="Gilna P."/>
            <person name="Han C.S."/>
            <person name="Lucas S."/>
            <person name="Misra M."/>
            <person name="Myers G.L."/>
            <person name="Richardson P."/>
            <person name="Tapia R."/>
            <person name="Thayer N."/>
            <person name="Thompson L.S."/>
            <person name="Brettin T.S."/>
            <person name="Henrissat B."/>
            <person name="Wilson D.B."/>
            <person name="McBride M.J."/>
        </authorList>
    </citation>
    <scope>NUCLEOTIDE SEQUENCE [LARGE SCALE GENOMIC DNA]</scope>
    <source>
        <strain evidence="7">ATCC 33406 / DSM 1761 / CIP 103989 / NBRC 15051 / NCIMB 9469 / D465</strain>
    </source>
</reference>
<comment type="subcellular location">
    <subcellularLocation>
        <location evidence="5">Cell inner membrane</location>
        <topology evidence="5">Multi-pass membrane protein</topology>
    </subcellularLocation>
    <subcellularLocation>
        <location evidence="1">Membrane</location>
        <topology evidence="1">Multi-pass membrane protein</topology>
    </subcellularLocation>
</comment>
<dbReference type="GO" id="GO:0009977">
    <property type="term" value="F:proton motive force dependent protein transmembrane transporter activity"/>
    <property type="evidence" value="ECO:0007669"/>
    <property type="project" value="TreeGrafter"/>
</dbReference>
<dbReference type="AlphaFoldDB" id="A0A6N4SWJ9"/>
<dbReference type="KEGG" id="chu:CHU_3632"/>
<keyword evidence="2 5" id="KW-0812">Transmembrane</keyword>
<evidence type="ECO:0000256" key="3">
    <source>
        <dbReference type="ARBA" id="ARBA00022989"/>
    </source>
</evidence>
<evidence type="ECO:0000313" key="6">
    <source>
        <dbReference type="EMBL" id="ABG60865.1"/>
    </source>
</evidence>
<dbReference type="Pfam" id="PF00902">
    <property type="entry name" value="TatC"/>
    <property type="match status" value="1"/>
</dbReference>
<keyword evidence="3 5" id="KW-1133">Transmembrane helix</keyword>
<evidence type="ECO:0000256" key="2">
    <source>
        <dbReference type="ARBA" id="ARBA00022692"/>
    </source>
</evidence>
<evidence type="ECO:0000313" key="7">
    <source>
        <dbReference type="Proteomes" id="UP000001822"/>
    </source>
</evidence>
<dbReference type="PRINTS" id="PR01840">
    <property type="entry name" value="TATCFAMILY"/>
</dbReference>
<keyword evidence="5" id="KW-0811">Translocation</keyword>
<gene>
    <name evidence="5 6" type="primary">tatC</name>
    <name evidence="6" type="ordered locus">CHU_3632</name>
</gene>
<dbReference type="PANTHER" id="PTHR30371:SF0">
    <property type="entry name" value="SEC-INDEPENDENT PROTEIN TRANSLOCASE PROTEIN TATC, CHLOROPLASTIC-RELATED"/>
    <property type="match status" value="1"/>
</dbReference>
<feature type="transmembrane region" description="Helical" evidence="5">
    <location>
        <begin position="88"/>
        <end position="109"/>
    </location>
</feature>
<dbReference type="PANTHER" id="PTHR30371">
    <property type="entry name" value="SEC-INDEPENDENT PROTEIN TRANSLOCASE PROTEIN TATC"/>
    <property type="match status" value="1"/>
</dbReference>
<accession>A0A6N4SWJ9</accession>
<feature type="transmembrane region" description="Helical" evidence="5">
    <location>
        <begin position="238"/>
        <end position="259"/>
    </location>
</feature>
<proteinExistence type="inferred from homology"/>
<dbReference type="GO" id="GO:0033281">
    <property type="term" value="C:TAT protein transport complex"/>
    <property type="evidence" value="ECO:0007669"/>
    <property type="project" value="UniProtKB-UniRule"/>
</dbReference>
<keyword evidence="5" id="KW-0813">Transport</keyword>
<comment type="similarity">
    <text evidence="5">Belongs to the TatC family.</text>
</comment>
<dbReference type="GO" id="GO:0065002">
    <property type="term" value="P:intracellular protein transmembrane transport"/>
    <property type="evidence" value="ECO:0007669"/>
    <property type="project" value="TreeGrafter"/>
</dbReference>
<protein>
    <recommendedName>
        <fullName evidence="5">Sec-independent protein translocase protein TatC</fullName>
    </recommendedName>
</protein>
<feature type="transmembrane region" description="Helical" evidence="5">
    <location>
        <begin position="130"/>
        <end position="154"/>
    </location>
</feature>
<dbReference type="RefSeq" id="WP_011586970.1">
    <property type="nucleotide sequence ID" value="NC_008255.1"/>
</dbReference>
<dbReference type="Proteomes" id="UP000001822">
    <property type="component" value="Chromosome"/>
</dbReference>
<keyword evidence="5" id="KW-1003">Cell membrane</keyword>
<dbReference type="NCBIfam" id="TIGR00945">
    <property type="entry name" value="tatC"/>
    <property type="match status" value="1"/>
</dbReference>
<sequence length="267" mass="30430">MSDTTEEKKEMSFLDHLEELRKHLIKAILAVMVLTIIAFFNMDIIFHDILMAPSRPDFPTFTILCKYFNYCIGEMNFTLMSRTMTGQFTMHLLASLITGAIVAFPYIAYQLWQFIAPALHPNERKNVRGVVLGVSILFFIGILFGYYIISPLAIDFLANYKLDPSIENSFDVTSYISTLCMMALGGGVIFQLPVVVYFLSLMGIMTPMYMKQYRRHAIVVMAVISAILTPSPDVLSQLLMLVPMYMLYEISIFVSAVVYKRKLKEAE</sequence>
<keyword evidence="5" id="KW-0997">Cell inner membrane</keyword>
<evidence type="ECO:0000256" key="4">
    <source>
        <dbReference type="ARBA" id="ARBA00023136"/>
    </source>
</evidence>
<dbReference type="EMBL" id="CP000383">
    <property type="protein sequence ID" value="ABG60865.1"/>
    <property type="molecule type" value="Genomic_DNA"/>
</dbReference>
<feature type="transmembrane region" description="Helical" evidence="5">
    <location>
        <begin position="27"/>
        <end position="46"/>
    </location>
</feature>
<evidence type="ECO:0000256" key="5">
    <source>
        <dbReference type="HAMAP-Rule" id="MF_00902"/>
    </source>
</evidence>
<feature type="transmembrane region" description="Helical" evidence="5">
    <location>
        <begin position="213"/>
        <end position="232"/>
    </location>
</feature>
<dbReference type="HAMAP" id="MF_00902">
    <property type="entry name" value="TatC"/>
    <property type="match status" value="1"/>
</dbReference>
<feature type="transmembrane region" description="Helical" evidence="5">
    <location>
        <begin position="174"/>
        <end position="201"/>
    </location>
</feature>
<comment type="function">
    <text evidence="5">Part of the twin-arginine translocation (Tat) system that transports large folded proteins containing a characteristic twin-arginine motif in their signal peptide across membranes.</text>
</comment>
<keyword evidence="7" id="KW-1185">Reference proteome</keyword>
<keyword evidence="5" id="KW-0653">Protein transport</keyword>
<evidence type="ECO:0000256" key="1">
    <source>
        <dbReference type="ARBA" id="ARBA00004141"/>
    </source>
</evidence>
<name>A0A6N4SWJ9_CYTH3</name>
<organism evidence="6 7">
    <name type="scientific">Cytophaga hutchinsonii (strain ATCC 33406 / DSM 1761 / CIP 103989 / NBRC 15051 / NCIMB 9469 / D465)</name>
    <dbReference type="NCBI Taxonomy" id="269798"/>
    <lineage>
        <taxon>Bacteria</taxon>
        <taxon>Pseudomonadati</taxon>
        <taxon>Bacteroidota</taxon>
        <taxon>Cytophagia</taxon>
        <taxon>Cytophagales</taxon>
        <taxon>Cytophagaceae</taxon>
        <taxon>Cytophaga</taxon>
    </lineage>
</organism>
<dbReference type="GO" id="GO:0043953">
    <property type="term" value="P:protein transport by the Tat complex"/>
    <property type="evidence" value="ECO:0007669"/>
    <property type="project" value="UniProtKB-UniRule"/>
</dbReference>
<keyword evidence="4 5" id="KW-0472">Membrane</keyword>